<dbReference type="AlphaFoldDB" id="A0A4C1ZQI2"/>
<proteinExistence type="predicted"/>
<accession>A0A4C1ZQI2</accession>
<protein>
    <submittedName>
        <fullName evidence="1">Uncharacterized protein</fullName>
    </submittedName>
</protein>
<evidence type="ECO:0000313" key="1">
    <source>
        <dbReference type="EMBL" id="GBP88815.1"/>
    </source>
</evidence>
<keyword evidence="2" id="KW-1185">Reference proteome</keyword>
<gene>
    <name evidence="1" type="ORF">EVAR_57933_1</name>
</gene>
<dbReference type="EMBL" id="BGZK01001960">
    <property type="protein sequence ID" value="GBP88815.1"/>
    <property type="molecule type" value="Genomic_DNA"/>
</dbReference>
<name>A0A4C1ZQI2_EUMVA</name>
<dbReference type="Proteomes" id="UP000299102">
    <property type="component" value="Unassembled WGS sequence"/>
</dbReference>
<comment type="caution">
    <text evidence="1">The sequence shown here is derived from an EMBL/GenBank/DDBJ whole genome shotgun (WGS) entry which is preliminary data.</text>
</comment>
<reference evidence="1 2" key="1">
    <citation type="journal article" date="2019" name="Commun. Biol.">
        <title>The bagworm genome reveals a unique fibroin gene that provides high tensile strength.</title>
        <authorList>
            <person name="Kono N."/>
            <person name="Nakamura H."/>
            <person name="Ohtoshi R."/>
            <person name="Tomita M."/>
            <person name="Numata K."/>
            <person name="Arakawa K."/>
        </authorList>
    </citation>
    <scope>NUCLEOTIDE SEQUENCE [LARGE SCALE GENOMIC DNA]</scope>
</reference>
<sequence>MIVLPGAVSDSTLSWEKPVSICGGPLDDLEPSRFAQCQLGLQTPVVTNTVTTHRIGDNVRLRPSGVHPISFNCLTASHYIFVKLRYLTSKALQADPAQVEGCDDRPFSGSEYVCCFPLDAYMSTLQTQGRDEKPRTFLCFECAPLAVKSYRGNYDDKSKEQIPDIEAYLVPLTEDLKPATLICCGLRAANNCYHLAMTTIRTDKVINPERFPRPPESPFEVAVRAVNFT</sequence>
<organism evidence="1 2">
    <name type="scientific">Eumeta variegata</name>
    <name type="common">Bagworm moth</name>
    <name type="synonym">Eumeta japonica</name>
    <dbReference type="NCBI Taxonomy" id="151549"/>
    <lineage>
        <taxon>Eukaryota</taxon>
        <taxon>Metazoa</taxon>
        <taxon>Ecdysozoa</taxon>
        <taxon>Arthropoda</taxon>
        <taxon>Hexapoda</taxon>
        <taxon>Insecta</taxon>
        <taxon>Pterygota</taxon>
        <taxon>Neoptera</taxon>
        <taxon>Endopterygota</taxon>
        <taxon>Lepidoptera</taxon>
        <taxon>Glossata</taxon>
        <taxon>Ditrysia</taxon>
        <taxon>Tineoidea</taxon>
        <taxon>Psychidae</taxon>
        <taxon>Oiketicinae</taxon>
        <taxon>Eumeta</taxon>
    </lineage>
</organism>
<evidence type="ECO:0000313" key="2">
    <source>
        <dbReference type="Proteomes" id="UP000299102"/>
    </source>
</evidence>